<protein>
    <submittedName>
        <fullName evidence="7">Subtilase-type proteinase psp3</fullName>
    </submittedName>
</protein>
<keyword evidence="3 5" id="KW-0378">Hydrolase</keyword>
<organism evidence="7 8">
    <name type="scientific">Smittium culicis</name>
    <dbReference type="NCBI Taxonomy" id="133412"/>
    <lineage>
        <taxon>Eukaryota</taxon>
        <taxon>Fungi</taxon>
        <taxon>Fungi incertae sedis</taxon>
        <taxon>Zoopagomycota</taxon>
        <taxon>Kickxellomycotina</taxon>
        <taxon>Harpellomycetes</taxon>
        <taxon>Harpellales</taxon>
        <taxon>Legeriomycetaceae</taxon>
        <taxon>Smittium</taxon>
    </lineage>
</organism>
<feature type="domain" description="Peptidase S8/S53" evidence="6">
    <location>
        <begin position="145"/>
        <end position="377"/>
    </location>
</feature>
<dbReference type="InterPro" id="IPR000209">
    <property type="entry name" value="Peptidase_S8/S53_dom"/>
</dbReference>
<feature type="active site" description="Charge relay system" evidence="5">
    <location>
        <position position="345"/>
    </location>
</feature>
<keyword evidence="4 5" id="KW-0720">Serine protease</keyword>
<dbReference type="PANTHER" id="PTHR43806">
    <property type="entry name" value="PEPTIDASE S8"/>
    <property type="match status" value="1"/>
</dbReference>
<dbReference type="PANTHER" id="PTHR43806:SF11">
    <property type="entry name" value="CEREVISIN-RELATED"/>
    <property type="match status" value="1"/>
</dbReference>
<comment type="similarity">
    <text evidence="1 5">Belongs to the peptidase S8 family.</text>
</comment>
<evidence type="ECO:0000259" key="6">
    <source>
        <dbReference type="Pfam" id="PF00082"/>
    </source>
</evidence>
<evidence type="ECO:0000256" key="4">
    <source>
        <dbReference type="ARBA" id="ARBA00022825"/>
    </source>
</evidence>
<feature type="active site" description="Charge relay system" evidence="5">
    <location>
        <position position="185"/>
    </location>
</feature>
<comment type="caution">
    <text evidence="7">The sequence shown here is derived from an EMBL/GenBank/DDBJ whole genome shotgun (WGS) entry which is preliminary data.</text>
</comment>
<dbReference type="PROSITE" id="PS00136">
    <property type="entry name" value="SUBTILASE_ASP"/>
    <property type="match status" value="1"/>
</dbReference>
<dbReference type="Pfam" id="PF00082">
    <property type="entry name" value="Peptidase_S8"/>
    <property type="match status" value="1"/>
</dbReference>
<feature type="active site" description="Charge relay system" evidence="5">
    <location>
        <position position="153"/>
    </location>
</feature>
<reference evidence="8" key="1">
    <citation type="submission" date="2017-01" db="EMBL/GenBank/DDBJ databases">
        <authorList>
            <person name="Wang Y."/>
            <person name="White M."/>
            <person name="Kvist S."/>
            <person name="Moncalvo J.-M."/>
        </authorList>
    </citation>
    <scope>NUCLEOTIDE SEQUENCE [LARGE SCALE GENOMIC DNA]</scope>
    <source>
        <strain evidence="8">ID-206-W2</strain>
    </source>
</reference>
<dbReference type="InterPro" id="IPR023827">
    <property type="entry name" value="Peptidase_S8_Asp-AS"/>
</dbReference>
<dbReference type="InterPro" id="IPR036852">
    <property type="entry name" value="Peptidase_S8/S53_dom_sf"/>
</dbReference>
<proteinExistence type="inferred from homology"/>
<gene>
    <name evidence="7" type="ORF">AYI69_g2653</name>
</gene>
<dbReference type="EMBL" id="LSSM01000784">
    <property type="protein sequence ID" value="OMJ27892.1"/>
    <property type="molecule type" value="Genomic_DNA"/>
</dbReference>
<evidence type="ECO:0000313" key="8">
    <source>
        <dbReference type="Proteomes" id="UP000187429"/>
    </source>
</evidence>
<dbReference type="AlphaFoldDB" id="A0A1R1YLV8"/>
<dbReference type="GO" id="GO:0005615">
    <property type="term" value="C:extracellular space"/>
    <property type="evidence" value="ECO:0007669"/>
    <property type="project" value="TreeGrafter"/>
</dbReference>
<dbReference type="Proteomes" id="UP000187429">
    <property type="component" value="Unassembled WGS sequence"/>
</dbReference>
<evidence type="ECO:0000256" key="5">
    <source>
        <dbReference type="PROSITE-ProRule" id="PRU01240"/>
    </source>
</evidence>
<keyword evidence="8" id="KW-1185">Reference proteome</keyword>
<dbReference type="SUPFAM" id="SSF52743">
    <property type="entry name" value="Subtilisin-like"/>
    <property type="match status" value="1"/>
</dbReference>
<dbReference type="InterPro" id="IPR015500">
    <property type="entry name" value="Peptidase_S8_subtilisin-rel"/>
</dbReference>
<evidence type="ECO:0000256" key="1">
    <source>
        <dbReference type="ARBA" id="ARBA00011073"/>
    </source>
</evidence>
<dbReference type="InterPro" id="IPR050131">
    <property type="entry name" value="Peptidase_S8_subtilisin-like"/>
</dbReference>
<dbReference type="PROSITE" id="PS51892">
    <property type="entry name" value="SUBTILASE"/>
    <property type="match status" value="1"/>
</dbReference>
<evidence type="ECO:0000256" key="3">
    <source>
        <dbReference type="ARBA" id="ARBA00022801"/>
    </source>
</evidence>
<sequence>MVNPARFPLNKDISDKYKVLLNSSISTVLNLNLSQADFKVLSKIQGILSIEEDEQVVVDDFKPTSLYDFTDSIAEIDPNTLNNEKIYPFFGVLSNKVSYPFSDDYSSWIVQKYSPWQLGRISSKTLIPFNYSPYGQEYYYPQSKSDVVVYVVDSGIDTTHMELKGKVRLGSNFVTSEDNVDYAGHGTAVAALISGVNNGVAKNAKIVSVKVLDKNNTGTTATVFQGLTWILNDKKANHPDTPAIVNLSINFETPSSLLNSALKSLSDIGILTVSSSGNTATNQCDFFPGNSDYSLIVSSILPGSDSFDASFSNFGPCVDILAPGNRVFSAVAGSVNQVRPYIGTSFAAGIVTGVGALVLSNSPKLTSNELFDTIIENGIENAISNVPSDTNNLMIFNGYSGIRSRISYTN</sequence>
<dbReference type="PRINTS" id="PR00723">
    <property type="entry name" value="SUBTILISIN"/>
</dbReference>
<dbReference type="Gene3D" id="3.40.50.200">
    <property type="entry name" value="Peptidase S8/S53 domain"/>
    <property type="match status" value="1"/>
</dbReference>
<evidence type="ECO:0000256" key="2">
    <source>
        <dbReference type="ARBA" id="ARBA00022670"/>
    </source>
</evidence>
<keyword evidence="2 5" id="KW-0645">Protease</keyword>
<evidence type="ECO:0000313" key="7">
    <source>
        <dbReference type="EMBL" id="OMJ27892.1"/>
    </source>
</evidence>
<dbReference type="OrthoDB" id="206201at2759"/>
<dbReference type="GO" id="GO:0004252">
    <property type="term" value="F:serine-type endopeptidase activity"/>
    <property type="evidence" value="ECO:0007669"/>
    <property type="project" value="UniProtKB-UniRule"/>
</dbReference>
<dbReference type="GO" id="GO:0006508">
    <property type="term" value="P:proteolysis"/>
    <property type="evidence" value="ECO:0007669"/>
    <property type="project" value="UniProtKB-KW"/>
</dbReference>
<name>A0A1R1YLV8_9FUNG</name>
<accession>A0A1R1YLV8</accession>